<evidence type="ECO:0000313" key="1">
    <source>
        <dbReference type="EMBL" id="ASI13885.1"/>
    </source>
</evidence>
<organism evidence="1 2">
    <name type="scientific">Candidatus Mancarchaeum acidiphilum</name>
    <dbReference type="NCBI Taxonomy" id="1920749"/>
    <lineage>
        <taxon>Archaea</taxon>
        <taxon>Candidatus Micrarchaeota</taxon>
        <taxon>Candidatus Mancarchaeum</taxon>
    </lineage>
</organism>
<proteinExistence type="predicted"/>
<sequence length="448" mass="51957">MVEVPEKVQEAFNELKGIYGQSLELKIIDNEFYVFLTNSNEESSESDSYIGRITSNGIVILADSKQASLVYKKISNKEKKERKSKNITGNNISDEDIKLLKALSMNSRLSLKRLSEITGISIHALEYRIERLERLLGIKYTLELNMNNLGFSEYMILAKFTRSKPNFEKIGDFLEKNPRVQLALATKGIYDLVIFCVAENNNVVAEVLDNIRTSEALNDIEAEWYITPISGDYGFIPLRQEFFDALKEKVWQRKKKGERPSLSSLMYREYALLHELNENSKKSLSAIDKKYNLPAGSAKKAYKDLKNEEGKNVISRPTLRVKKINKKYDIALIAVLINYTEFMKFRDNHHKYIINEPNRFINRFSYICDMETPNGIFYLFPALKEGDIEKTENELSEIIKGVKFDSLIVEKAIVGDIDYRKFDNLYSMQYINLVKRKSIRPQQRIQFN</sequence>
<dbReference type="SMART" id="SM00344">
    <property type="entry name" value="HTH_ASNC"/>
    <property type="match status" value="1"/>
</dbReference>
<keyword evidence="2" id="KW-1185">Reference proteome</keyword>
<dbReference type="GO" id="GO:0043200">
    <property type="term" value="P:response to amino acid"/>
    <property type="evidence" value="ECO:0007669"/>
    <property type="project" value="TreeGrafter"/>
</dbReference>
<dbReference type="OrthoDB" id="378732at2157"/>
<name>A0A218NN37_9ARCH</name>
<evidence type="ECO:0000313" key="2">
    <source>
        <dbReference type="Proteomes" id="UP000197679"/>
    </source>
</evidence>
<dbReference type="EMBL" id="CP019964">
    <property type="protein sequence ID" value="ASI13885.1"/>
    <property type="molecule type" value="Genomic_DNA"/>
</dbReference>
<dbReference type="PANTHER" id="PTHR30154:SF34">
    <property type="entry name" value="TRANSCRIPTIONAL REGULATOR AZLB"/>
    <property type="match status" value="1"/>
</dbReference>
<dbReference type="GO" id="GO:0043565">
    <property type="term" value="F:sequence-specific DNA binding"/>
    <property type="evidence" value="ECO:0007669"/>
    <property type="project" value="TreeGrafter"/>
</dbReference>
<dbReference type="KEGG" id="marh:Mia14_0579"/>
<dbReference type="Pfam" id="PF13412">
    <property type="entry name" value="HTH_24"/>
    <property type="match status" value="1"/>
</dbReference>
<protein>
    <submittedName>
        <fullName evidence="1">Lrp-AsnC family transcriptional regulator</fullName>
    </submittedName>
</protein>
<dbReference type="Proteomes" id="UP000197679">
    <property type="component" value="Chromosome"/>
</dbReference>
<gene>
    <name evidence="1" type="ORF">Mia14_0579</name>
</gene>
<dbReference type="RefSeq" id="WP_088820161.1">
    <property type="nucleotide sequence ID" value="NZ_CP019964.1"/>
</dbReference>
<dbReference type="GO" id="GO:0005829">
    <property type="term" value="C:cytosol"/>
    <property type="evidence" value="ECO:0007669"/>
    <property type="project" value="TreeGrafter"/>
</dbReference>
<reference evidence="1 2" key="1">
    <citation type="journal article" date="2017" name="Nat. Commun.">
        <title>'ARMAN' archaea depend on association with euryarchaeal host in culture and in situ.</title>
        <authorList>
            <person name="Golyshina O."/>
            <person name="Toshchakov S."/>
            <person name="Makarova K."/>
            <person name="Gavrilov S."/>
            <person name="Korzhenkov A."/>
            <person name="La Cono V."/>
            <person name="Arcadi E."/>
            <person name="Nechitaylo T."/>
            <person name="Ferrer M."/>
            <person name="Kublanov I."/>
            <person name="Wolf Y."/>
            <person name="Yakimov M."/>
            <person name="Golyshin P."/>
            <person name="Slesarev A."/>
            <person name="Kozyavkin S."/>
        </authorList>
    </citation>
    <scope>NUCLEOTIDE SEQUENCE [LARGE SCALE GENOMIC DNA]</scope>
    <source>
        <strain evidence="1 2">Mia14</strain>
    </source>
</reference>
<accession>A0A218NN37</accession>
<dbReference type="Gene3D" id="1.10.10.10">
    <property type="entry name" value="Winged helix-like DNA-binding domain superfamily/Winged helix DNA-binding domain"/>
    <property type="match status" value="1"/>
</dbReference>
<dbReference type="GeneID" id="33314134"/>
<dbReference type="InterPro" id="IPR036388">
    <property type="entry name" value="WH-like_DNA-bd_sf"/>
</dbReference>
<dbReference type="AlphaFoldDB" id="A0A218NN37"/>
<dbReference type="PANTHER" id="PTHR30154">
    <property type="entry name" value="LEUCINE-RESPONSIVE REGULATORY PROTEIN"/>
    <property type="match status" value="1"/>
</dbReference>
<dbReference type="InterPro" id="IPR019888">
    <property type="entry name" value="Tscrpt_reg_AsnC-like"/>
</dbReference>